<evidence type="ECO:0000256" key="2">
    <source>
        <dbReference type="SAM" id="Phobius"/>
    </source>
</evidence>
<organism evidence="3 4">
    <name type="scientific">Pseudonocardia thermophila</name>
    <dbReference type="NCBI Taxonomy" id="1848"/>
    <lineage>
        <taxon>Bacteria</taxon>
        <taxon>Bacillati</taxon>
        <taxon>Actinomycetota</taxon>
        <taxon>Actinomycetes</taxon>
        <taxon>Pseudonocardiales</taxon>
        <taxon>Pseudonocardiaceae</taxon>
        <taxon>Pseudonocardia</taxon>
    </lineage>
</organism>
<keyword evidence="2" id="KW-1133">Transmembrane helix</keyword>
<protein>
    <recommendedName>
        <fullName evidence="5">DUF3040 domain-containing protein</fullName>
    </recommendedName>
</protein>
<gene>
    <name evidence="3" type="ORF">SAMN05443637_107173</name>
</gene>
<dbReference type="AlphaFoldDB" id="A0A1M6T5P4"/>
<feature type="transmembrane region" description="Helical" evidence="2">
    <location>
        <begin position="44"/>
        <end position="65"/>
    </location>
</feature>
<dbReference type="Proteomes" id="UP000184363">
    <property type="component" value="Unassembled WGS sequence"/>
</dbReference>
<proteinExistence type="predicted"/>
<accession>A0A1M6T5P4</accession>
<keyword evidence="4" id="KW-1185">Reference proteome</keyword>
<evidence type="ECO:0000313" key="4">
    <source>
        <dbReference type="Proteomes" id="UP000184363"/>
    </source>
</evidence>
<reference evidence="3 4" key="1">
    <citation type="submission" date="2016-11" db="EMBL/GenBank/DDBJ databases">
        <authorList>
            <person name="Jaros S."/>
            <person name="Januszkiewicz K."/>
            <person name="Wedrychowicz H."/>
        </authorList>
    </citation>
    <scope>NUCLEOTIDE SEQUENCE [LARGE SCALE GENOMIC DNA]</scope>
    <source>
        <strain evidence="3 4">DSM 43832</strain>
    </source>
</reference>
<name>A0A1M6T5P4_PSETH</name>
<dbReference type="STRING" id="1848.SAMN05443637_107173"/>
<evidence type="ECO:0008006" key="5">
    <source>
        <dbReference type="Google" id="ProtNLM"/>
    </source>
</evidence>
<evidence type="ECO:0000313" key="3">
    <source>
        <dbReference type="EMBL" id="SHK52362.1"/>
    </source>
</evidence>
<dbReference type="EMBL" id="FRAP01000007">
    <property type="protein sequence ID" value="SHK52362.1"/>
    <property type="molecule type" value="Genomic_DNA"/>
</dbReference>
<dbReference type="OrthoDB" id="3577896at2"/>
<keyword evidence="2" id="KW-0812">Transmembrane</keyword>
<sequence>MNDRGTDERLRDALQALAAGVPETPEDFRAASSQWRRRERRRRIVLAVLATVVFVVADGLALWALNQADPDAHVIFSDPAPGVTAPQDPSAVPPVRAGQP</sequence>
<keyword evidence="2" id="KW-0472">Membrane</keyword>
<feature type="region of interest" description="Disordered" evidence="1">
    <location>
        <begin position="77"/>
        <end position="100"/>
    </location>
</feature>
<dbReference type="RefSeq" id="WP_073457015.1">
    <property type="nucleotide sequence ID" value="NZ_CALGVN010000045.1"/>
</dbReference>
<evidence type="ECO:0000256" key="1">
    <source>
        <dbReference type="SAM" id="MobiDB-lite"/>
    </source>
</evidence>